<dbReference type="EMBL" id="UFXQ01000001">
    <property type="protein sequence ID" value="STC69400.1"/>
    <property type="molecule type" value="Genomic_DNA"/>
</dbReference>
<feature type="region of interest" description="Disordered" evidence="1">
    <location>
        <begin position="233"/>
        <end position="363"/>
    </location>
</feature>
<dbReference type="STRING" id="35756.GCA_001044155_01082"/>
<gene>
    <name evidence="3" type="ORF">NCTC11862_01190</name>
</gene>
<dbReference type="OrthoDB" id="3196823at2"/>
<feature type="region of interest" description="Disordered" evidence="1">
    <location>
        <begin position="490"/>
        <end position="517"/>
    </location>
</feature>
<evidence type="ECO:0000259" key="2">
    <source>
        <dbReference type="Pfam" id="PF08341"/>
    </source>
</evidence>
<dbReference type="AlphaFoldDB" id="A0A376CLT6"/>
<feature type="compositionally biased region" description="Gly residues" evidence="1">
    <location>
        <begin position="303"/>
        <end position="313"/>
    </location>
</feature>
<feature type="compositionally biased region" description="Gly residues" evidence="1">
    <location>
        <begin position="275"/>
        <end position="287"/>
    </location>
</feature>
<feature type="compositionally biased region" description="Low complexity" evidence="1">
    <location>
        <begin position="328"/>
        <end position="337"/>
    </location>
</feature>
<dbReference type="Gene3D" id="2.30.30.670">
    <property type="entry name" value="Thioester domain"/>
    <property type="match status" value="1"/>
</dbReference>
<feature type="compositionally biased region" description="Acidic residues" evidence="1">
    <location>
        <begin position="497"/>
        <end position="517"/>
    </location>
</feature>
<organism evidence="3 4">
    <name type="scientific">Corynebacterium pilosum</name>
    <dbReference type="NCBI Taxonomy" id="35756"/>
    <lineage>
        <taxon>Bacteria</taxon>
        <taxon>Bacillati</taxon>
        <taxon>Actinomycetota</taxon>
        <taxon>Actinomycetes</taxon>
        <taxon>Mycobacteriales</taxon>
        <taxon>Corynebacteriaceae</taxon>
        <taxon>Corynebacterium</taxon>
    </lineage>
</organism>
<evidence type="ECO:0000313" key="3">
    <source>
        <dbReference type="EMBL" id="STC69400.1"/>
    </source>
</evidence>
<accession>A0A376CLT6</accession>
<dbReference type="Pfam" id="PF08341">
    <property type="entry name" value="TED"/>
    <property type="match status" value="1"/>
</dbReference>
<evidence type="ECO:0000256" key="1">
    <source>
        <dbReference type="SAM" id="MobiDB-lite"/>
    </source>
</evidence>
<feature type="compositionally biased region" description="Low complexity" evidence="1">
    <location>
        <begin position="252"/>
        <end position="274"/>
    </location>
</feature>
<name>A0A376CLT6_9CORY</name>
<keyword evidence="4" id="KW-1185">Reference proteome</keyword>
<dbReference type="Gene3D" id="1.10.150.480">
    <property type="match status" value="1"/>
</dbReference>
<dbReference type="Proteomes" id="UP000254467">
    <property type="component" value="Unassembled WGS sequence"/>
</dbReference>
<sequence length="517" mass="52959">MEITSTAPARRSGRTTVTVIMTVLAMIASALHAPAVGAQEAQRYALEYEKTADNTVMMWLDENQPIVRADGTVVYCYNRQKKYPMDSEKWAEEGVFTATKTIATGEVFENSADNPLSKTKPKLLGEKSLEDNVLEVLETGYPTDVLGLQERYGLTDAQFYSVTQHAIWYYTDSAVGAGSSRSFTAEMRKVFNILVQSESAESERATTPENLALEMYVSVDKKLQNLLSTFRVDSETGEELEKPEPVEGGESGSDSSSIESGSVAVGGSSIIGGSNTAGGSSGSGDSGLGSSEKLIDGILGSSGSVGGSLGSSGAGESSGSDGSGTEGGSSDSADGSLGSSGSGDGSLGSSGSDGSSTEGDSANPVGSSFLAKCEDSTSSVTNPVAWLIPLGLLIAVGGQLSGVFGPHIDALLGKFNAGFGKNFPDFGVGGSSVDKPSWVGEIEGQIAAINQQLNKIDPALGSGIVGGLLVAIGLGATQAEWDICGVEGQIGSSGSSEIDEGSEEDSPSYEDFDGGSR</sequence>
<feature type="domain" description="Thioester" evidence="2">
    <location>
        <begin position="73"/>
        <end position="198"/>
    </location>
</feature>
<dbReference type="RefSeq" id="WP_147287108.1">
    <property type="nucleotide sequence ID" value="NZ_LDYD01000006.1"/>
</dbReference>
<proteinExistence type="predicted"/>
<feature type="compositionally biased region" description="Low complexity" evidence="1">
    <location>
        <begin position="349"/>
        <end position="362"/>
    </location>
</feature>
<evidence type="ECO:0000313" key="4">
    <source>
        <dbReference type="Proteomes" id="UP000254467"/>
    </source>
</evidence>
<dbReference type="InterPro" id="IPR013552">
    <property type="entry name" value="Thioester_dom"/>
</dbReference>
<protein>
    <submittedName>
        <fullName evidence="3">Putative secreted protein</fullName>
    </submittedName>
</protein>
<dbReference type="InterPro" id="IPR023849">
    <property type="entry name" value="TQXA_dom"/>
</dbReference>
<reference evidence="3 4" key="1">
    <citation type="submission" date="2018-06" db="EMBL/GenBank/DDBJ databases">
        <authorList>
            <consortium name="Pathogen Informatics"/>
            <person name="Doyle S."/>
        </authorList>
    </citation>
    <scope>NUCLEOTIDE SEQUENCE [LARGE SCALE GENOMIC DNA]</scope>
    <source>
        <strain evidence="3 4">NCTC11862</strain>
    </source>
</reference>
<dbReference type="NCBIfam" id="TIGR03934">
    <property type="entry name" value="TQXA_dom"/>
    <property type="match status" value="1"/>
</dbReference>
<dbReference type="NCBIfam" id="NF012162">
    <property type="entry name" value="surf_Nterm_1"/>
    <property type="match status" value="1"/>
</dbReference>
<feature type="compositionally biased region" description="Gly residues" evidence="1">
    <location>
        <begin position="338"/>
        <end position="348"/>
    </location>
</feature>